<organism evidence="1 2">
    <name type="scientific">Achlya hypogyna</name>
    <name type="common">Oomycete</name>
    <name type="synonym">Protoachlya hypogyna</name>
    <dbReference type="NCBI Taxonomy" id="1202772"/>
    <lineage>
        <taxon>Eukaryota</taxon>
        <taxon>Sar</taxon>
        <taxon>Stramenopiles</taxon>
        <taxon>Oomycota</taxon>
        <taxon>Saprolegniomycetes</taxon>
        <taxon>Saprolegniales</taxon>
        <taxon>Achlyaceae</taxon>
        <taxon>Achlya</taxon>
    </lineage>
</organism>
<dbReference type="AlphaFoldDB" id="A0A1V9YY25"/>
<dbReference type="OrthoDB" id="78384at2759"/>
<evidence type="ECO:0000313" key="2">
    <source>
        <dbReference type="Proteomes" id="UP000243579"/>
    </source>
</evidence>
<dbReference type="EMBL" id="JNBR01000586">
    <property type="protein sequence ID" value="OQR90714.1"/>
    <property type="molecule type" value="Genomic_DNA"/>
</dbReference>
<dbReference type="Proteomes" id="UP000243579">
    <property type="component" value="Unassembled WGS sequence"/>
</dbReference>
<gene>
    <name evidence="1" type="ORF">ACHHYP_05303</name>
</gene>
<proteinExistence type="predicted"/>
<reference evidence="1 2" key="1">
    <citation type="journal article" date="2014" name="Genome Biol. Evol.">
        <title>The secreted proteins of Achlya hypogyna and Thraustotheca clavata identify the ancestral oomycete secretome and reveal gene acquisitions by horizontal gene transfer.</title>
        <authorList>
            <person name="Misner I."/>
            <person name="Blouin N."/>
            <person name="Leonard G."/>
            <person name="Richards T.A."/>
            <person name="Lane C.E."/>
        </authorList>
    </citation>
    <scope>NUCLEOTIDE SEQUENCE [LARGE SCALE GENOMIC DNA]</scope>
    <source>
        <strain evidence="1 2">ATCC 48635</strain>
    </source>
</reference>
<evidence type="ECO:0000313" key="1">
    <source>
        <dbReference type="EMBL" id="OQR90714.1"/>
    </source>
</evidence>
<sequence>MNTSFRHAARAWRRIGASAGRRMTTEADAKANADYMKYHERYWGPSRGHGRVLFLTVGAFVGGYFVGSGGNGHHWHTTEQVRHLRDETRDLKFRVDDIQRQLATKSS</sequence>
<comment type="caution">
    <text evidence="1">The sequence shown here is derived from an EMBL/GenBank/DDBJ whole genome shotgun (WGS) entry which is preliminary data.</text>
</comment>
<accession>A0A1V9YY25</accession>
<protein>
    <submittedName>
        <fullName evidence="1">Uncharacterized protein</fullName>
    </submittedName>
</protein>
<name>A0A1V9YY25_ACHHY</name>
<keyword evidence="2" id="KW-1185">Reference proteome</keyword>